<evidence type="ECO:0000313" key="4">
    <source>
        <dbReference type="Proteomes" id="UP000799423"/>
    </source>
</evidence>
<evidence type="ECO:0000313" key="3">
    <source>
        <dbReference type="EMBL" id="KAF2846586.1"/>
    </source>
</evidence>
<dbReference type="AlphaFoldDB" id="A0A6A7ATD8"/>
<keyword evidence="1" id="KW-0175">Coiled coil</keyword>
<accession>A0A6A7ATD8</accession>
<feature type="coiled-coil region" evidence="1">
    <location>
        <begin position="107"/>
        <end position="134"/>
    </location>
</feature>
<protein>
    <submittedName>
        <fullName evidence="3">Uncharacterized protein</fullName>
    </submittedName>
</protein>
<sequence>MSHSDLSSSEKHEQAYLPGEKAAGKRPADQGLYLTADPEDQEVTDYNYPHRPSQKRSSPSLFVPEGGDSDDLESIEDVYLDRLNDELDISAPATGPSHSKYTAMEGLERARAIKREIENNISVLQTQANKTTTRHIPQEDPENVLIKTLRDDQKMKWSDIAKQLNDDRRERGEPADFTDQKVYCRYIQTIARIAIPVREIGFDPRDYIHLRNSDKSIEGGLIFGSVSKNAKKRLKNPLNPTELKVNLRQVVNKEEAAELKTPEKTEQLMRAVEKVERNFWVLVADEMERATTKLYDPDTLADRYHAI</sequence>
<name>A0A6A7ATD8_9PLEO</name>
<organism evidence="3 4">
    <name type="scientific">Plenodomus tracheiphilus IPT5</name>
    <dbReference type="NCBI Taxonomy" id="1408161"/>
    <lineage>
        <taxon>Eukaryota</taxon>
        <taxon>Fungi</taxon>
        <taxon>Dikarya</taxon>
        <taxon>Ascomycota</taxon>
        <taxon>Pezizomycotina</taxon>
        <taxon>Dothideomycetes</taxon>
        <taxon>Pleosporomycetidae</taxon>
        <taxon>Pleosporales</taxon>
        <taxon>Pleosporineae</taxon>
        <taxon>Leptosphaeriaceae</taxon>
        <taxon>Plenodomus</taxon>
    </lineage>
</organism>
<gene>
    <name evidence="3" type="ORF">T440DRAFT_471669</name>
</gene>
<evidence type="ECO:0000256" key="2">
    <source>
        <dbReference type="SAM" id="MobiDB-lite"/>
    </source>
</evidence>
<reference evidence="3" key="1">
    <citation type="submission" date="2020-01" db="EMBL/GenBank/DDBJ databases">
        <authorList>
            <consortium name="DOE Joint Genome Institute"/>
            <person name="Haridas S."/>
            <person name="Albert R."/>
            <person name="Binder M."/>
            <person name="Bloem J."/>
            <person name="Labutti K."/>
            <person name="Salamov A."/>
            <person name="Andreopoulos B."/>
            <person name="Baker S.E."/>
            <person name="Barry K."/>
            <person name="Bills G."/>
            <person name="Bluhm B.H."/>
            <person name="Cannon C."/>
            <person name="Castanera R."/>
            <person name="Culley D.E."/>
            <person name="Daum C."/>
            <person name="Ezra D."/>
            <person name="Gonzalez J.B."/>
            <person name="Henrissat B."/>
            <person name="Kuo A."/>
            <person name="Liang C."/>
            <person name="Lipzen A."/>
            <person name="Lutzoni F."/>
            <person name="Magnuson J."/>
            <person name="Mondo S."/>
            <person name="Nolan M."/>
            <person name="Ohm R."/>
            <person name="Pangilinan J."/>
            <person name="Park H.-J."/>
            <person name="Ramirez L."/>
            <person name="Alfaro M."/>
            <person name="Sun H."/>
            <person name="Tritt A."/>
            <person name="Yoshinaga Y."/>
            <person name="Zwiers L.-H."/>
            <person name="Turgeon B.G."/>
            <person name="Goodwin S.B."/>
            <person name="Spatafora J.W."/>
            <person name="Crous P.W."/>
            <person name="Grigoriev I.V."/>
        </authorList>
    </citation>
    <scope>NUCLEOTIDE SEQUENCE</scope>
    <source>
        <strain evidence="3">IPT5</strain>
    </source>
</reference>
<dbReference type="EMBL" id="MU006333">
    <property type="protein sequence ID" value="KAF2846586.1"/>
    <property type="molecule type" value="Genomic_DNA"/>
</dbReference>
<proteinExistence type="predicted"/>
<evidence type="ECO:0000256" key="1">
    <source>
        <dbReference type="SAM" id="Coils"/>
    </source>
</evidence>
<keyword evidence="4" id="KW-1185">Reference proteome</keyword>
<dbReference type="Proteomes" id="UP000799423">
    <property type="component" value="Unassembled WGS sequence"/>
</dbReference>
<feature type="region of interest" description="Disordered" evidence="2">
    <location>
        <begin position="1"/>
        <end position="74"/>
    </location>
</feature>
<dbReference type="OrthoDB" id="3438274at2759"/>